<organism evidence="4 5">
    <name type="scientific">Rhodonellum ikkaensis</name>
    <dbReference type="NCBI Taxonomy" id="336829"/>
    <lineage>
        <taxon>Bacteria</taxon>
        <taxon>Pseudomonadati</taxon>
        <taxon>Bacteroidota</taxon>
        <taxon>Cytophagia</taxon>
        <taxon>Cytophagales</taxon>
        <taxon>Cytophagaceae</taxon>
        <taxon>Rhodonellum</taxon>
    </lineage>
</organism>
<accession>A0A1H3JSK1</accession>
<dbReference type="RefSeq" id="WP_019595904.1">
    <property type="nucleotide sequence ID" value="NZ_FNQC01000001.1"/>
</dbReference>
<dbReference type="PROSITE" id="PS50293">
    <property type="entry name" value="TPR_REGION"/>
    <property type="match status" value="1"/>
</dbReference>
<dbReference type="EMBL" id="FNQC01000001">
    <property type="protein sequence ID" value="SDY42495.1"/>
    <property type="molecule type" value="Genomic_DNA"/>
</dbReference>
<comment type="caution">
    <text evidence="4">The sequence shown here is derived from an EMBL/GenBank/DDBJ whole genome shotgun (WGS) entry which is preliminary data.</text>
</comment>
<dbReference type="Pfam" id="PF07719">
    <property type="entry name" value="TPR_2"/>
    <property type="match status" value="1"/>
</dbReference>
<dbReference type="SMART" id="SM00028">
    <property type="entry name" value="TPR"/>
    <property type="match status" value="3"/>
</dbReference>
<keyword evidence="5" id="KW-1185">Reference proteome</keyword>
<dbReference type="PANTHER" id="PTHR45586:SF1">
    <property type="entry name" value="LIPOPOLYSACCHARIDE ASSEMBLY PROTEIN B"/>
    <property type="match status" value="1"/>
</dbReference>
<dbReference type="InterPro" id="IPR011990">
    <property type="entry name" value="TPR-like_helical_dom_sf"/>
</dbReference>
<evidence type="ECO:0000256" key="3">
    <source>
        <dbReference type="PROSITE-ProRule" id="PRU00339"/>
    </source>
</evidence>
<dbReference type="PROSITE" id="PS50005">
    <property type="entry name" value="TPR"/>
    <property type="match status" value="1"/>
</dbReference>
<sequence>MKKTQILVLALAIIAIGVLFLLPRVIIDNDEGNSEISSNEANPVAETEALHNAPISASERETITSLVTKLDREENKEKFVTFADSIALLYNQIGKFDSAAFYYERAAEKIDNAERWEKAGNAYYEAFGFALNDQKLVFLAEKTRNYLNKVLEKDPKRLDLKTKVAMTYVSSSNPMQGITMLREILEEDPQNEQAIFNMGLLSMQSGQYKRAAERFEELVKLYPENIQGQFYLGVSYFESKQNNKAKKQFQIVKSTSTDPMVLSSVESYLERL</sequence>
<feature type="repeat" description="TPR" evidence="3">
    <location>
        <begin position="192"/>
        <end position="225"/>
    </location>
</feature>
<dbReference type="PANTHER" id="PTHR45586">
    <property type="entry name" value="TPR REPEAT-CONTAINING PROTEIN PA4667"/>
    <property type="match status" value="1"/>
</dbReference>
<evidence type="ECO:0000313" key="5">
    <source>
        <dbReference type="Proteomes" id="UP000199663"/>
    </source>
</evidence>
<dbReference type="Pfam" id="PF13174">
    <property type="entry name" value="TPR_6"/>
    <property type="match status" value="1"/>
</dbReference>
<dbReference type="InterPro" id="IPR051012">
    <property type="entry name" value="CellSynth/LPSAsmb/PSIAsmb"/>
</dbReference>
<dbReference type="Pfam" id="PF13181">
    <property type="entry name" value="TPR_8"/>
    <property type="match status" value="1"/>
</dbReference>
<dbReference type="Proteomes" id="UP000199663">
    <property type="component" value="Unassembled WGS sequence"/>
</dbReference>
<dbReference type="InterPro" id="IPR019734">
    <property type="entry name" value="TPR_rpt"/>
</dbReference>
<keyword evidence="2 3" id="KW-0802">TPR repeat</keyword>
<dbReference type="InterPro" id="IPR013105">
    <property type="entry name" value="TPR_2"/>
</dbReference>
<gene>
    <name evidence="4" type="ORF">SAMN05444412_101115</name>
</gene>
<protein>
    <submittedName>
        <fullName evidence="4">Tetratricopeptide repeat-containing protein</fullName>
    </submittedName>
</protein>
<dbReference type="SUPFAM" id="SSF48452">
    <property type="entry name" value="TPR-like"/>
    <property type="match status" value="1"/>
</dbReference>
<evidence type="ECO:0000256" key="2">
    <source>
        <dbReference type="ARBA" id="ARBA00022803"/>
    </source>
</evidence>
<evidence type="ECO:0000313" key="4">
    <source>
        <dbReference type="EMBL" id="SDY42495.1"/>
    </source>
</evidence>
<evidence type="ECO:0000256" key="1">
    <source>
        <dbReference type="ARBA" id="ARBA00022737"/>
    </source>
</evidence>
<reference evidence="4 5" key="1">
    <citation type="submission" date="2016-10" db="EMBL/GenBank/DDBJ databases">
        <authorList>
            <person name="Varghese N."/>
            <person name="Submissions S."/>
        </authorList>
    </citation>
    <scope>NUCLEOTIDE SEQUENCE [LARGE SCALE GENOMIC DNA]</scope>
    <source>
        <strain evidence="4 5">DSM 17997</strain>
    </source>
</reference>
<keyword evidence="1" id="KW-0677">Repeat</keyword>
<proteinExistence type="predicted"/>
<dbReference type="Gene3D" id="1.25.40.10">
    <property type="entry name" value="Tetratricopeptide repeat domain"/>
    <property type="match status" value="1"/>
</dbReference>
<name>A0A1H3JSK1_9BACT</name>